<proteinExistence type="predicted"/>
<organism evidence="8 9">
    <name type="scientific">Paraphotobacterium marinum</name>
    <dbReference type="NCBI Taxonomy" id="1755811"/>
    <lineage>
        <taxon>Bacteria</taxon>
        <taxon>Pseudomonadati</taxon>
        <taxon>Pseudomonadota</taxon>
        <taxon>Gammaproteobacteria</taxon>
        <taxon>Vibrionales</taxon>
        <taxon>Vibrionaceae</taxon>
        <taxon>Paraphotobacterium</taxon>
    </lineage>
</organism>
<feature type="transmembrane region" description="Helical" evidence="6">
    <location>
        <begin position="107"/>
        <end position="127"/>
    </location>
</feature>
<feature type="domain" description="ABC3 transporter permease C-terminal" evidence="7">
    <location>
        <begin position="113"/>
        <end position="231"/>
    </location>
</feature>
<dbReference type="AlphaFoldDB" id="A0A220VEA0"/>
<dbReference type="InterPro" id="IPR003838">
    <property type="entry name" value="ABC3_permease_C"/>
</dbReference>
<protein>
    <recommendedName>
        <fullName evidence="7">ABC3 transporter permease C-terminal domain-containing protein</fullName>
    </recommendedName>
</protein>
<keyword evidence="5 6" id="KW-0472">Membrane</keyword>
<keyword evidence="2" id="KW-1003">Cell membrane</keyword>
<keyword evidence="3 6" id="KW-0812">Transmembrane</keyword>
<feature type="transmembrane region" description="Helical" evidence="6">
    <location>
        <begin position="161"/>
        <end position="188"/>
    </location>
</feature>
<accession>A0A220VEA0</accession>
<dbReference type="InterPro" id="IPR038766">
    <property type="entry name" value="Membrane_comp_ABC_pdt"/>
</dbReference>
<feature type="transmembrane region" description="Helical" evidence="6">
    <location>
        <begin position="200"/>
        <end position="225"/>
    </location>
</feature>
<evidence type="ECO:0000313" key="9">
    <source>
        <dbReference type="Proteomes" id="UP000242175"/>
    </source>
</evidence>
<evidence type="ECO:0000313" key="8">
    <source>
        <dbReference type="EMBL" id="ASK78687.1"/>
    </source>
</evidence>
<evidence type="ECO:0000256" key="4">
    <source>
        <dbReference type="ARBA" id="ARBA00022989"/>
    </source>
</evidence>
<name>A0A220VEA0_9GAMM</name>
<sequence>MVNRKFLEKFHLQKNSIFKMDEINQKLKIENVLYGGDTFYPEIIVKQNLFRLLSSSGDIYQISFSLKSLKANHISSTLISKFNLKPNLINKSKYRHDFFRQVLDKSFYFIGYFSKFIFILAILGIYFSSLAGEERKIKQLALLKCLGLKNVQLILVSLGELIYTGLICFIFALPLSIIFCLSITNFIISANILMDSSFSLPYITILYDAVFALFSLLIIGILPLIKLSKSSTSREIKKYF</sequence>
<evidence type="ECO:0000256" key="1">
    <source>
        <dbReference type="ARBA" id="ARBA00004651"/>
    </source>
</evidence>
<dbReference type="Proteomes" id="UP000242175">
    <property type="component" value="Chromosome large"/>
</dbReference>
<evidence type="ECO:0000256" key="2">
    <source>
        <dbReference type="ARBA" id="ARBA00022475"/>
    </source>
</evidence>
<dbReference type="EMBL" id="CP022355">
    <property type="protein sequence ID" value="ASK78687.1"/>
    <property type="molecule type" value="Genomic_DNA"/>
</dbReference>
<evidence type="ECO:0000259" key="7">
    <source>
        <dbReference type="Pfam" id="PF02687"/>
    </source>
</evidence>
<keyword evidence="4 6" id="KW-1133">Transmembrane helix</keyword>
<reference evidence="8 9" key="1">
    <citation type="journal article" date="2016" name="Int. J. Syst. Evol. Microbiol.">
        <title>Paraphotobacterium marinum gen. nov., sp. nov., a member of the family Vibrionaceae, isolated from surface seawater.</title>
        <authorList>
            <person name="Huang Z."/>
            <person name="Dong C."/>
            <person name="Shao Z."/>
        </authorList>
    </citation>
    <scope>NUCLEOTIDE SEQUENCE [LARGE SCALE GENOMIC DNA]</scope>
    <source>
        <strain evidence="8 9">NSCS20N07D</strain>
    </source>
</reference>
<comment type="subcellular location">
    <subcellularLocation>
        <location evidence="1">Cell membrane</location>
        <topology evidence="1">Multi-pass membrane protein</topology>
    </subcellularLocation>
</comment>
<evidence type="ECO:0000256" key="6">
    <source>
        <dbReference type="SAM" id="Phobius"/>
    </source>
</evidence>
<dbReference type="KEGG" id="pmai:CF386_06590"/>
<dbReference type="Pfam" id="PF02687">
    <property type="entry name" value="FtsX"/>
    <property type="match status" value="1"/>
</dbReference>
<dbReference type="GO" id="GO:0005886">
    <property type="term" value="C:plasma membrane"/>
    <property type="evidence" value="ECO:0007669"/>
    <property type="project" value="UniProtKB-SubCell"/>
</dbReference>
<evidence type="ECO:0000256" key="3">
    <source>
        <dbReference type="ARBA" id="ARBA00022692"/>
    </source>
</evidence>
<keyword evidence="9" id="KW-1185">Reference proteome</keyword>
<dbReference type="PANTHER" id="PTHR30287">
    <property type="entry name" value="MEMBRANE COMPONENT OF PREDICTED ABC SUPERFAMILY METABOLITE UPTAKE TRANSPORTER"/>
    <property type="match status" value="1"/>
</dbReference>
<gene>
    <name evidence="8" type="ORF">CF386_06590</name>
</gene>
<dbReference type="PANTHER" id="PTHR30287:SF2">
    <property type="entry name" value="BLL1001 PROTEIN"/>
    <property type="match status" value="1"/>
</dbReference>
<evidence type="ECO:0000256" key="5">
    <source>
        <dbReference type="ARBA" id="ARBA00023136"/>
    </source>
</evidence>